<feature type="transmembrane region" description="Helical" evidence="6">
    <location>
        <begin position="273"/>
        <end position="293"/>
    </location>
</feature>
<sequence>MSVTFWQAPLPGLDDPGVTGPVWVPALPPTLETMLAPTLQPVPLIPVLAALMALAYLAGAARLWAANRRWPLWRTVVFLAGCALIAVTMGAGIEGYGLRMFSVFMFQQLTLMMAAPPLLILGRPGTLLLRATPHKGPGKLVLRLAHAGLRSRLSRFAIHPGFMIPLFLIAFYGVYLSELADTLLPTWYGHTGLELLFLAAGILFTVPLISTDPLPIRQTHFGRLIDIFSEMPLHAFFGVILMMATTPIVGFFANPPEAWGLDPVSDQGVAGGLAWSYGELPSLLILLFIMVRWQRDESRQSQRADADAEINGTPELDAYNDYLARLRRREDTPPAPTDSRYP</sequence>
<dbReference type="EMBL" id="FNKH01000001">
    <property type="protein sequence ID" value="SDQ03174.1"/>
    <property type="molecule type" value="Genomic_DNA"/>
</dbReference>
<feature type="transmembrane region" description="Helical" evidence="6">
    <location>
        <begin position="99"/>
        <end position="121"/>
    </location>
</feature>
<dbReference type="GO" id="GO:0005886">
    <property type="term" value="C:plasma membrane"/>
    <property type="evidence" value="ECO:0007669"/>
    <property type="project" value="UniProtKB-SubCell"/>
</dbReference>
<evidence type="ECO:0000256" key="6">
    <source>
        <dbReference type="SAM" id="Phobius"/>
    </source>
</evidence>
<dbReference type="InterPro" id="IPR019108">
    <property type="entry name" value="Caa3_assmbl_CtaG-rel"/>
</dbReference>
<proteinExistence type="predicted"/>
<feature type="transmembrane region" description="Helical" evidence="6">
    <location>
        <begin position="72"/>
        <end position="93"/>
    </location>
</feature>
<dbReference type="Proteomes" id="UP000181917">
    <property type="component" value="Unassembled WGS sequence"/>
</dbReference>
<feature type="transmembrane region" description="Helical" evidence="6">
    <location>
        <begin position="44"/>
        <end position="65"/>
    </location>
</feature>
<comment type="subcellular location">
    <subcellularLocation>
        <location evidence="1">Cell membrane</location>
        <topology evidence="1">Multi-pass membrane protein</topology>
    </subcellularLocation>
</comment>
<organism evidence="7 8">
    <name type="scientific">Crystallibacter crystallopoietes</name>
    <dbReference type="NCBI Taxonomy" id="37928"/>
    <lineage>
        <taxon>Bacteria</taxon>
        <taxon>Bacillati</taxon>
        <taxon>Actinomycetota</taxon>
        <taxon>Actinomycetes</taxon>
        <taxon>Micrococcales</taxon>
        <taxon>Micrococcaceae</taxon>
        <taxon>Crystallibacter</taxon>
    </lineage>
</organism>
<keyword evidence="4 6" id="KW-1133">Transmembrane helix</keyword>
<keyword evidence="8" id="KW-1185">Reference proteome</keyword>
<feature type="transmembrane region" description="Helical" evidence="6">
    <location>
        <begin position="156"/>
        <end position="175"/>
    </location>
</feature>
<gene>
    <name evidence="7" type="ORF">SAMN04489742_0035</name>
</gene>
<evidence type="ECO:0000256" key="2">
    <source>
        <dbReference type="ARBA" id="ARBA00022475"/>
    </source>
</evidence>
<name>A0A1H0XJN3_9MICC</name>
<dbReference type="STRING" id="37928.SAMN04489742_0035"/>
<keyword evidence="5 6" id="KW-0472">Membrane</keyword>
<feature type="transmembrane region" description="Helical" evidence="6">
    <location>
        <begin position="187"/>
        <end position="210"/>
    </location>
</feature>
<keyword evidence="2" id="KW-1003">Cell membrane</keyword>
<reference evidence="7 8" key="1">
    <citation type="submission" date="2016-10" db="EMBL/GenBank/DDBJ databases">
        <authorList>
            <person name="de Groot N.N."/>
        </authorList>
    </citation>
    <scope>NUCLEOTIDE SEQUENCE [LARGE SCALE GENOMIC DNA]</scope>
    <source>
        <strain evidence="7 8">DSM 20117</strain>
    </source>
</reference>
<evidence type="ECO:0000256" key="1">
    <source>
        <dbReference type="ARBA" id="ARBA00004651"/>
    </source>
</evidence>
<evidence type="ECO:0000256" key="3">
    <source>
        <dbReference type="ARBA" id="ARBA00022692"/>
    </source>
</evidence>
<feature type="transmembrane region" description="Helical" evidence="6">
    <location>
        <begin position="231"/>
        <end position="253"/>
    </location>
</feature>
<keyword evidence="3 6" id="KW-0812">Transmembrane</keyword>
<evidence type="ECO:0000256" key="4">
    <source>
        <dbReference type="ARBA" id="ARBA00022989"/>
    </source>
</evidence>
<dbReference type="Pfam" id="PF09678">
    <property type="entry name" value="Caa3_CtaG"/>
    <property type="match status" value="1"/>
</dbReference>
<protein>
    <submittedName>
        <fullName evidence="7">Putative membrane protein</fullName>
    </submittedName>
</protein>
<evidence type="ECO:0000256" key="5">
    <source>
        <dbReference type="ARBA" id="ARBA00023136"/>
    </source>
</evidence>
<dbReference type="AlphaFoldDB" id="A0A1H0XJN3"/>
<evidence type="ECO:0000313" key="8">
    <source>
        <dbReference type="Proteomes" id="UP000181917"/>
    </source>
</evidence>
<evidence type="ECO:0000313" key="7">
    <source>
        <dbReference type="EMBL" id="SDQ03174.1"/>
    </source>
</evidence>
<accession>A0A1H0XJN3</accession>